<name>A0AB37UL67_9CYAN</name>
<organism evidence="2 3">
    <name type="scientific">Chroococcidiopsis cubana SAG 39.79</name>
    <dbReference type="NCBI Taxonomy" id="388085"/>
    <lineage>
        <taxon>Bacteria</taxon>
        <taxon>Bacillati</taxon>
        <taxon>Cyanobacteriota</taxon>
        <taxon>Cyanophyceae</taxon>
        <taxon>Chroococcidiopsidales</taxon>
        <taxon>Chroococcidiopsidaceae</taxon>
        <taxon>Chroococcidiopsis</taxon>
    </lineage>
</organism>
<dbReference type="Gene3D" id="2.60.120.1140">
    <property type="entry name" value="Protein of unknown function DUF192"/>
    <property type="match status" value="1"/>
</dbReference>
<keyword evidence="1" id="KW-0472">Membrane</keyword>
<dbReference type="Pfam" id="PF02643">
    <property type="entry name" value="DUF192"/>
    <property type="match status" value="1"/>
</dbReference>
<dbReference type="EMBL" id="RSCK01000017">
    <property type="protein sequence ID" value="RUT12136.1"/>
    <property type="molecule type" value="Genomic_DNA"/>
</dbReference>
<feature type="transmembrane region" description="Helical" evidence="1">
    <location>
        <begin position="7"/>
        <end position="28"/>
    </location>
</feature>
<proteinExistence type="predicted"/>
<dbReference type="PANTHER" id="PTHR37953:SF1">
    <property type="entry name" value="UPF0127 PROTEIN MJ1496"/>
    <property type="match status" value="1"/>
</dbReference>
<dbReference type="RefSeq" id="WP_015157451.1">
    <property type="nucleotide sequence ID" value="NZ_JAVKZF010000002.1"/>
</dbReference>
<accession>A0AB37UL67</accession>
<reference evidence="2 3" key="1">
    <citation type="journal article" date="2019" name="Genome Biol. Evol.">
        <title>Day and night: Metabolic profiles and evolutionary relationships of six axenic non-marine cyanobacteria.</title>
        <authorList>
            <person name="Will S.E."/>
            <person name="Henke P."/>
            <person name="Boedeker C."/>
            <person name="Huang S."/>
            <person name="Brinkmann H."/>
            <person name="Rohde M."/>
            <person name="Jarek M."/>
            <person name="Friedl T."/>
            <person name="Seufert S."/>
            <person name="Schumacher M."/>
            <person name="Overmann J."/>
            <person name="Neumann-Schaal M."/>
            <person name="Petersen J."/>
        </authorList>
    </citation>
    <scope>NUCLEOTIDE SEQUENCE [LARGE SCALE GENOMIC DNA]</scope>
    <source>
        <strain evidence="2 3">SAG 39.79</strain>
    </source>
</reference>
<dbReference type="AlphaFoldDB" id="A0AB37UL67"/>
<dbReference type="InterPro" id="IPR038695">
    <property type="entry name" value="Saro_0823-like_sf"/>
</dbReference>
<keyword evidence="1" id="KW-0812">Transmembrane</keyword>
<dbReference type="PANTHER" id="PTHR37953">
    <property type="entry name" value="UPF0127 PROTEIN MJ1496"/>
    <property type="match status" value="1"/>
</dbReference>
<keyword evidence="3" id="KW-1185">Reference proteome</keyword>
<comment type="caution">
    <text evidence="2">The sequence shown here is derived from an EMBL/GenBank/DDBJ whole genome shotgun (WGS) entry which is preliminary data.</text>
</comment>
<gene>
    <name evidence="2" type="ORF">DSM107010_25510</name>
</gene>
<evidence type="ECO:0000313" key="2">
    <source>
        <dbReference type="EMBL" id="RUT12136.1"/>
    </source>
</evidence>
<sequence>MFPKISLWLVGISIFIIFTALYLGFSWLSLQISSPQKPQVIQVLARIEVAKQRIYLEVPQTPEQEAQGLMYRTIIPRSRGILFEFDPPQTIEFSMQNIFVPVDTIFLRNTEIQQIQIAVPICNEVNCPIYSSKVKVDQMIQLQARRTLELGLKIGDRLPIEFLDLDTKTFRRS</sequence>
<dbReference type="InterPro" id="IPR003795">
    <property type="entry name" value="DUF192"/>
</dbReference>
<protein>
    <recommendedName>
        <fullName evidence="4">DUF192 domain-containing protein</fullName>
    </recommendedName>
</protein>
<keyword evidence="1" id="KW-1133">Transmembrane helix</keyword>
<dbReference type="Proteomes" id="UP000282574">
    <property type="component" value="Unassembled WGS sequence"/>
</dbReference>
<evidence type="ECO:0000256" key="1">
    <source>
        <dbReference type="SAM" id="Phobius"/>
    </source>
</evidence>
<evidence type="ECO:0008006" key="4">
    <source>
        <dbReference type="Google" id="ProtNLM"/>
    </source>
</evidence>
<evidence type="ECO:0000313" key="3">
    <source>
        <dbReference type="Proteomes" id="UP000282574"/>
    </source>
</evidence>